<keyword evidence="3" id="KW-0804">Transcription</keyword>
<keyword evidence="2 5" id="KW-0238">DNA-binding</keyword>
<dbReference type="OrthoDB" id="635259at2"/>
<evidence type="ECO:0000313" key="6">
    <source>
        <dbReference type="Proteomes" id="UP000256779"/>
    </source>
</evidence>
<name>A0A3D9L7N5_MARFU</name>
<sequence>MIFPQLASKSTPVASINQFHYAGQPKRVALFPDNYVELLLCTGSPITRRMIGSVRELTLDTGQVMISACRSKGVILYAENLSYVSVKVHPELSRMVFGDNELEERDLIHILDLQLKDAGELQRFTVELVADSTLAEDAVIQQAVFYARDTRGEIKVKELLTLLEVSKSFLEQHFFKHVGLTPKEFCKVEKMQNFINYYRQYQDTLNLTQLTFKSGYYDQSHLIKDFRYFMDSRPRDFIKTYGFTL</sequence>
<dbReference type="RefSeq" id="WP_115866628.1">
    <property type="nucleotide sequence ID" value="NZ_QREG01000002.1"/>
</dbReference>
<evidence type="ECO:0000256" key="2">
    <source>
        <dbReference type="ARBA" id="ARBA00023125"/>
    </source>
</evidence>
<evidence type="ECO:0000313" key="5">
    <source>
        <dbReference type="EMBL" id="REE02092.1"/>
    </source>
</evidence>
<proteinExistence type="predicted"/>
<dbReference type="Pfam" id="PF12833">
    <property type="entry name" value="HTH_18"/>
    <property type="match status" value="1"/>
</dbReference>
<dbReference type="EMBL" id="QREG01000002">
    <property type="protein sequence ID" value="REE02092.1"/>
    <property type="molecule type" value="Genomic_DNA"/>
</dbReference>
<evidence type="ECO:0000256" key="1">
    <source>
        <dbReference type="ARBA" id="ARBA00023015"/>
    </source>
</evidence>
<dbReference type="AlphaFoldDB" id="A0A3D9L7N5"/>
<dbReference type="SMART" id="SM00342">
    <property type="entry name" value="HTH_ARAC"/>
    <property type="match status" value="1"/>
</dbReference>
<dbReference type="InterPro" id="IPR018060">
    <property type="entry name" value="HTH_AraC"/>
</dbReference>
<reference evidence="5 6" key="1">
    <citation type="submission" date="2018-07" db="EMBL/GenBank/DDBJ databases">
        <title>Genomic Encyclopedia of Type Strains, Phase IV (KMG-IV): sequencing the most valuable type-strain genomes for metagenomic binning, comparative biology and taxonomic classification.</title>
        <authorList>
            <person name="Goeker M."/>
        </authorList>
    </citation>
    <scope>NUCLEOTIDE SEQUENCE [LARGE SCALE GENOMIC DNA]</scope>
    <source>
        <strain evidence="5 6">DSM 4134</strain>
    </source>
</reference>
<keyword evidence="1" id="KW-0805">Transcription regulation</keyword>
<dbReference type="PANTHER" id="PTHR46796:SF13">
    <property type="entry name" value="HTH-TYPE TRANSCRIPTIONAL ACTIVATOR RHAS"/>
    <property type="match status" value="1"/>
</dbReference>
<dbReference type="Proteomes" id="UP000256779">
    <property type="component" value="Unassembled WGS sequence"/>
</dbReference>
<dbReference type="Gene3D" id="1.10.10.60">
    <property type="entry name" value="Homeodomain-like"/>
    <property type="match status" value="1"/>
</dbReference>
<dbReference type="InterPro" id="IPR050204">
    <property type="entry name" value="AraC_XylS_family_regulators"/>
</dbReference>
<dbReference type="PANTHER" id="PTHR46796">
    <property type="entry name" value="HTH-TYPE TRANSCRIPTIONAL ACTIVATOR RHAS-RELATED"/>
    <property type="match status" value="1"/>
</dbReference>
<keyword evidence="6" id="KW-1185">Reference proteome</keyword>
<evidence type="ECO:0000256" key="3">
    <source>
        <dbReference type="ARBA" id="ARBA00023163"/>
    </source>
</evidence>
<organism evidence="5 6">
    <name type="scientific">Marinoscillum furvescens DSM 4134</name>
    <dbReference type="NCBI Taxonomy" id="1122208"/>
    <lineage>
        <taxon>Bacteria</taxon>
        <taxon>Pseudomonadati</taxon>
        <taxon>Bacteroidota</taxon>
        <taxon>Cytophagia</taxon>
        <taxon>Cytophagales</taxon>
        <taxon>Reichenbachiellaceae</taxon>
        <taxon>Marinoscillum</taxon>
    </lineage>
</organism>
<feature type="domain" description="HTH araC/xylS-type" evidence="4">
    <location>
        <begin position="141"/>
        <end position="240"/>
    </location>
</feature>
<comment type="caution">
    <text evidence="5">The sequence shown here is derived from an EMBL/GenBank/DDBJ whole genome shotgun (WGS) entry which is preliminary data.</text>
</comment>
<gene>
    <name evidence="5" type="ORF">C7460_102112</name>
</gene>
<evidence type="ECO:0000259" key="4">
    <source>
        <dbReference type="PROSITE" id="PS01124"/>
    </source>
</evidence>
<dbReference type="GO" id="GO:0043565">
    <property type="term" value="F:sequence-specific DNA binding"/>
    <property type="evidence" value="ECO:0007669"/>
    <property type="project" value="InterPro"/>
</dbReference>
<accession>A0A3D9L7N5</accession>
<dbReference type="PROSITE" id="PS01124">
    <property type="entry name" value="HTH_ARAC_FAMILY_2"/>
    <property type="match status" value="1"/>
</dbReference>
<dbReference type="GO" id="GO:0003700">
    <property type="term" value="F:DNA-binding transcription factor activity"/>
    <property type="evidence" value="ECO:0007669"/>
    <property type="project" value="InterPro"/>
</dbReference>
<protein>
    <submittedName>
        <fullName evidence="5">AraC-like DNA-binding protein</fullName>
    </submittedName>
</protein>